<dbReference type="InterPro" id="IPR052895">
    <property type="entry name" value="HetReg/Transcr_Mod"/>
</dbReference>
<dbReference type="Proteomes" id="UP000240883">
    <property type="component" value="Unassembled WGS sequence"/>
</dbReference>
<dbReference type="OrthoDB" id="2157530at2759"/>
<evidence type="ECO:0000256" key="1">
    <source>
        <dbReference type="SAM" id="SignalP"/>
    </source>
</evidence>
<sequence>IVQRPWFQRLWIVQEVTLTSAVRFLCGSSSIPGNVFFKAIRILSSTVTDPPMPWLLKPYRRALKLGQLRAQVSAGKNYSFPHLAQVLSEWHCSKVHDRLIALFALVFRDTQAWFTPSCSISGPDFHAEFAKRHIYMTGGLTILHYAGCGDSDAHRLLQADDRFVIQVNSPADDIASWVPDWRVRSGPLALSPNLENGSIAFTATDSVPEFKLDHHILHVCAREMDKIKVCGCPYYESLGSSLKITEIETFNHWFNLANFFLRNAEVESMLASTLVMDGKVAVTERQNIGANSTDVPSLFGHWASKNLDDFKRACGENWKDRVEESTRYSYIAEEICRNRTFFITEAGRLGLGSVHVSPGASIYLIYGLKSPFVIHQSHGMHVLCGECYVYGLMDGRIQCSDQDSFLYLK</sequence>
<gene>
    <name evidence="2" type="ORF">BS50DRAFT_658699</name>
</gene>
<keyword evidence="3" id="KW-1185">Reference proteome</keyword>
<evidence type="ECO:0008006" key="4">
    <source>
        <dbReference type="Google" id="ProtNLM"/>
    </source>
</evidence>
<feature type="non-terminal residue" evidence="2">
    <location>
        <position position="1"/>
    </location>
</feature>
<dbReference type="STRING" id="1448308.A0A2T2N1J6"/>
<evidence type="ECO:0000313" key="2">
    <source>
        <dbReference type="EMBL" id="PSN59302.1"/>
    </source>
</evidence>
<dbReference type="PANTHER" id="PTHR24148:SF80">
    <property type="entry name" value="HETEROKARYON INCOMPATIBILITY DOMAIN-CONTAINING PROTEIN"/>
    <property type="match status" value="1"/>
</dbReference>
<dbReference type="PANTHER" id="PTHR24148">
    <property type="entry name" value="ANKYRIN REPEAT DOMAIN-CONTAINING PROTEIN 39 HOMOLOG-RELATED"/>
    <property type="match status" value="1"/>
</dbReference>
<accession>A0A2T2N1J6</accession>
<feature type="chain" id="PRO_5015617389" description="Heterokaryon incompatibility domain-containing protein" evidence="1">
    <location>
        <begin position="22"/>
        <end position="409"/>
    </location>
</feature>
<dbReference type="EMBL" id="KZ678157">
    <property type="protein sequence ID" value="PSN59302.1"/>
    <property type="molecule type" value="Genomic_DNA"/>
</dbReference>
<keyword evidence="1" id="KW-0732">Signal</keyword>
<dbReference type="AlphaFoldDB" id="A0A2T2N1J6"/>
<feature type="signal peptide" evidence="1">
    <location>
        <begin position="1"/>
        <end position="21"/>
    </location>
</feature>
<protein>
    <recommendedName>
        <fullName evidence="4">Heterokaryon incompatibility domain-containing protein</fullName>
    </recommendedName>
</protein>
<evidence type="ECO:0000313" key="3">
    <source>
        <dbReference type="Proteomes" id="UP000240883"/>
    </source>
</evidence>
<dbReference type="Pfam" id="PF26639">
    <property type="entry name" value="Het-6_barrel"/>
    <property type="match status" value="1"/>
</dbReference>
<reference evidence="2 3" key="1">
    <citation type="journal article" date="2018" name="Front. Microbiol.">
        <title>Genome-Wide Analysis of Corynespora cassiicola Leaf Fall Disease Putative Effectors.</title>
        <authorList>
            <person name="Lopez D."/>
            <person name="Ribeiro S."/>
            <person name="Label P."/>
            <person name="Fumanal B."/>
            <person name="Venisse J.S."/>
            <person name="Kohler A."/>
            <person name="de Oliveira R.R."/>
            <person name="Labutti K."/>
            <person name="Lipzen A."/>
            <person name="Lail K."/>
            <person name="Bauer D."/>
            <person name="Ohm R.A."/>
            <person name="Barry K.W."/>
            <person name="Spatafora J."/>
            <person name="Grigoriev I.V."/>
            <person name="Martin F.M."/>
            <person name="Pujade-Renaud V."/>
        </authorList>
    </citation>
    <scope>NUCLEOTIDE SEQUENCE [LARGE SCALE GENOMIC DNA]</scope>
    <source>
        <strain evidence="2 3">Philippines</strain>
    </source>
</reference>
<organism evidence="2 3">
    <name type="scientific">Corynespora cassiicola Philippines</name>
    <dbReference type="NCBI Taxonomy" id="1448308"/>
    <lineage>
        <taxon>Eukaryota</taxon>
        <taxon>Fungi</taxon>
        <taxon>Dikarya</taxon>
        <taxon>Ascomycota</taxon>
        <taxon>Pezizomycotina</taxon>
        <taxon>Dothideomycetes</taxon>
        <taxon>Pleosporomycetidae</taxon>
        <taxon>Pleosporales</taxon>
        <taxon>Corynesporascaceae</taxon>
        <taxon>Corynespora</taxon>
    </lineage>
</organism>
<proteinExistence type="predicted"/>
<name>A0A2T2N1J6_CORCC</name>